<accession>A0A818SEZ8</accession>
<sequence length="558" mass="64358">MKEAVIIFLNLNVPIDGFRCVNNIIADPIEMCSIAKNHYEPQFSNHPPDHSEIEAEAENLDLEIGNVLKNNPSPSIIINYLDLKRSISSLKNKNSTGVDGVSNRIIKILPSNHLSFILKCFNNFAKSLQTPLQWHTAKMILLSKTKSRIIPIDETRPISLLPCFSKLFEKCFLLHFRRWINDQGLLPDEQSGFRPGHNMAVRLVAIVGQIGQSLSEHTAAGGLFVDFRTAFNQLWFNGLWIKLTKLNCPMTLISWLRHYLCNRKAFIDIKSSQSTVFNLAKGVPQGSVVGPVLFIVYHHDLLASLETIHWKHLFADDLSILFSPDSSLAPSNMIRDITEQIIKVLNRLIDYSKSWKQPINFNKTHWMLFNRQVAPKLPEIVCQGHLINHVNRFKYLGTFLNEKLSFNPHIDYIKSKINSNLKIFKRLSSTRMTCEKINFKLFNAYIRPYYQSLLNVYPILSDGKKGQLEGLNRKIFRIIHNWHGARNIEVTNLNKYRSIAELTAAHWNKLIDTIIRTNPSVIQDYLQHKMSILYIYEYVNNPALAMERKAVFERGRIR</sequence>
<reference evidence="2" key="1">
    <citation type="submission" date="2021-02" db="EMBL/GenBank/DDBJ databases">
        <authorList>
            <person name="Nowell W R."/>
        </authorList>
    </citation>
    <scope>NUCLEOTIDE SEQUENCE</scope>
</reference>
<evidence type="ECO:0000313" key="2">
    <source>
        <dbReference type="EMBL" id="CAF3668837.1"/>
    </source>
</evidence>
<comment type="caution">
    <text evidence="2">The sequence shown here is derived from an EMBL/GenBank/DDBJ whole genome shotgun (WGS) entry which is preliminary data.</text>
</comment>
<evidence type="ECO:0000313" key="3">
    <source>
        <dbReference type="Proteomes" id="UP000663872"/>
    </source>
</evidence>
<dbReference type="InterPro" id="IPR043502">
    <property type="entry name" value="DNA/RNA_pol_sf"/>
</dbReference>
<dbReference type="Pfam" id="PF00078">
    <property type="entry name" value="RVT_1"/>
    <property type="match status" value="1"/>
</dbReference>
<dbReference type="InterPro" id="IPR000477">
    <property type="entry name" value="RT_dom"/>
</dbReference>
<dbReference type="PANTHER" id="PTHR36688">
    <property type="entry name" value="ENDO/EXONUCLEASE/PHOSPHATASE DOMAIN-CONTAINING PROTEIN"/>
    <property type="match status" value="1"/>
</dbReference>
<protein>
    <recommendedName>
        <fullName evidence="1">Reverse transcriptase domain-containing protein</fullName>
    </recommendedName>
</protein>
<proteinExistence type="predicted"/>
<dbReference type="PROSITE" id="PS50878">
    <property type="entry name" value="RT_POL"/>
    <property type="match status" value="1"/>
</dbReference>
<dbReference type="InterPro" id="IPR052560">
    <property type="entry name" value="RdDP_mobile_element"/>
</dbReference>
<organism evidence="2 3">
    <name type="scientific">Rotaria socialis</name>
    <dbReference type="NCBI Taxonomy" id="392032"/>
    <lineage>
        <taxon>Eukaryota</taxon>
        <taxon>Metazoa</taxon>
        <taxon>Spiralia</taxon>
        <taxon>Gnathifera</taxon>
        <taxon>Rotifera</taxon>
        <taxon>Eurotatoria</taxon>
        <taxon>Bdelloidea</taxon>
        <taxon>Philodinida</taxon>
        <taxon>Philodinidae</taxon>
        <taxon>Rotaria</taxon>
    </lineage>
</organism>
<name>A0A818SEZ8_9BILA</name>
<dbReference type="Proteomes" id="UP000663872">
    <property type="component" value="Unassembled WGS sequence"/>
</dbReference>
<gene>
    <name evidence="2" type="ORF">GRG538_LOCUS26236</name>
</gene>
<dbReference type="EMBL" id="CAJNYT010004542">
    <property type="protein sequence ID" value="CAF3668837.1"/>
    <property type="molecule type" value="Genomic_DNA"/>
</dbReference>
<evidence type="ECO:0000259" key="1">
    <source>
        <dbReference type="PROSITE" id="PS50878"/>
    </source>
</evidence>
<dbReference type="AlphaFoldDB" id="A0A818SEZ8"/>
<feature type="domain" description="Reverse transcriptase" evidence="1">
    <location>
        <begin position="123"/>
        <end position="400"/>
    </location>
</feature>
<dbReference type="PANTHER" id="PTHR36688:SF1">
    <property type="entry name" value="ENDONUCLEASE_EXONUCLEASE_PHOSPHATASE DOMAIN-CONTAINING PROTEIN"/>
    <property type="match status" value="1"/>
</dbReference>
<dbReference type="SUPFAM" id="SSF56672">
    <property type="entry name" value="DNA/RNA polymerases"/>
    <property type="match status" value="1"/>
</dbReference>
<dbReference type="CDD" id="cd01650">
    <property type="entry name" value="RT_nLTR_like"/>
    <property type="match status" value="1"/>
</dbReference>